<evidence type="ECO:0000313" key="7">
    <source>
        <dbReference type="EMBL" id="KAE8307471.1"/>
    </source>
</evidence>
<evidence type="ECO:0000313" key="8">
    <source>
        <dbReference type="Proteomes" id="UP000325433"/>
    </source>
</evidence>
<dbReference type="GO" id="GO:0000287">
    <property type="term" value="F:magnesium ion binding"/>
    <property type="evidence" value="ECO:0007669"/>
    <property type="project" value="InterPro"/>
</dbReference>
<gene>
    <name evidence="7" type="ORF">BDV41DRAFT_569039</name>
</gene>
<name>A0A5N6VGA5_9EURO</name>
<dbReference type="PANTHER" id="PTHR28074:SF1">
    <property type="entry name" value="ATP SYNTHASE SUBUNIT K, MITOCHONDRIAL"/>
    <property type="match status" value="1"/>
</dbReference>
<keyword evidence="3" id="KW-0496">Mitochondrion</keyword>
<sequence length="169" mass="17935">MVVYYQLAGKQVGSHVLAMGVLGSLFGGVYLATRGGSQPKQAAPPIQASSKDEETFIQKIVSILSILSHDFRTRFALPAATNPPNQRPLPSATEMARWLAGRFAAKEAARKAAPNGAASLGWKDVMVRVSEADRGRPEVVYLDGETARIGKLSISHDGDYVVATVLAAG</sequence>
<dbReference type="Proteomes" id="UP000325433">
    <property type="component" value="Unassembled WGS sequence"/>
</dbReference>
<evidence type="ECO:0000256" key="5">
    <source>
        <dbReference type="SAM" id="Phobius"/>
    </source>
</evidence>
<feature type="transmembrane region" description="Helical" evidence="5">
    <location>
        <begin position="12"/>
        <end position="32"/>
    </location>
</feature>
<evidence type="ECO:0000256" key="1">
    <source>
        <dbReference type="ARBA" id="ARBA00004325"/>
    </source>
</evidence>
<organism evidence="7 8">
    <name type="scientific">Aspergillus transmontanensis</name>
    <dbReference type="NCBI Taxonomy" id="1034304"/>
    <lineage>
        <taxon>Eukaryota</taxon>
        <taxon>Fungi</taxon>
        <taxon>Dikarya</taxon>
        <taxon>Ascomycota</taxon>
        <taxon>Pezizomycotina</taxon>
        <taxon>Eurotiomycetes</taxon>
        <taxon>Eurotiomycetidae</taxon>
        <taxon>Eurotiales</taxon>
        <taxon>Aspergillaceae</taxon>
        <taxon>Aspergillus</taxon>
        <taxon>Aspergillus subgen. Circumdati</taxon>
    </lineage>
</organism>
<dbReference type="Pfam" id="PF01648">
    <property type="entry name" value="ACPS"/>
    <property type="match status" value="1"/>
</dbReference>
<dbReference type="Pfam" id="PF11022">
    <property type="entry name" value="ATP19"/>
    <property type="match status" value="1"/>
</dbReference>
<dbReference type="SUPFAM" id="SSF56214">
    <property type="entry name" value="4'-phosphopantetheinyl transferase"/>
    <property type="match status" value="1"/>
</dbReference>
<dbReference type="GO" id="GO:0008897">
    <property type="term" value="F:holo-[acyl-carrier-protein] synthase activity"/>
    <property type="evidence" value="ECO:0007669"/>
    <property type="project" value="InterPro"/>
</dbReference>
<feature type="domain" description="4'-phosphopantetheinyl transferase" evidence="6">
    <location>
        <begin position="80"/>
        <end position="165"/>
    </location>
</feature>
<keyword evidence="5" id="KW-1133">Transmembrane helix</keyword>
<dbReference type="AlphaFoldDB" id="A0A5N6VGA5"/>
<accession>A0A5N6VGA5</accession>
<comment type="subcellular location">
    <subcellularLocation>
        <location evidence="1">Mitochondrion membrane</location>
    </subcellularLocation>
</comment>
<keyword evidence="8" id="KW-1185">Reference proteome</keyword>
<evidence type="ECO:0000256" key="4">
    <source>
        <dbReference type="ARBA" id="ARBA00023136"/>
    </source>
</evidence>
<evidence type="ECO:0000259" key="6">
    <source>
        <dbReference type="Pfam" id="PF01648"/>
    </source>
</evidence>
<dbReference type="InterPro" id="IPR021278">
    <property type="entry name" value="ATP19"/>
</dbReference>
<dbReference type="InterPro" id="IPR037143">
    <property type="entry name" value="4-PPantetheinyl_Trfase_dom_sf"/>
</dbReference>
<dbReference type="EMBL" id="ML738406">
    <property type="protein sequence ID" value="KAE8307471.1"/>
    <property type="molecule type" value="Genomic_DNA"/>
</dbReference>
<dbReference type="PANTHER" id="PTHR28074">
    <property type="entry name" value="ATP SYNTHASE SUBUNIT K, MITOCHONDRIAL"/>
    <property type="match status" value="1"/>
</dbReference>
<evidence type="ECO:0000256" key="2">
    <source>
        <dbReference type="ARBA" id="ARBA00022679"/>
    </source>
</evidence>
<evidence type="ECO:0000256" key="3">
    <source>
        <dbReference type="ARBA" id="ARBA00023128"/>
    </source>
</evidence>
<dbReference type="GO" id="GO:0015986">
    <property type="term" value="P:proton motive force-driven ATP synthesis"/>
    <property type="evidence" value="ECO:0007669"/>
    <property type="project" value="TreeGrafter"/>
</dbReference>
<dbReference type="GO" id="GO:0031966">
    <property type="term" value="C:mitochondrial membrane"/>
    <property type="evidence" value="ECO:0007669"/>
    <property type="project" value="UniProtKB-SubCell"/>
</dbReference>
<dbReference type="InterPro" id="IPR008278">
    <property type="entry name" value="4-PPantetheinyl_Trfase_dom"/>
</dbReference>
<protein>
    <recommendedName>
        <fullName evidence="6">4'-phosphopantetheinyl transferase domain-containing protein</fullName>
    </recommendedName>
</protein>
<keyword evidence="4 5" id="KW-0472">Membrane</keyword>
<dbReference type="Gene3D" id="3.90.470.20">
    <property type="entry name" value="4'-phosphopantetheinyl transferase domain"/>
    <property type="match status" value="1"/>
</dbReference>
<proteinExistence type="predicted"/>
<keyword evidence="2" id="KW-0808">Transferase</keyword>
<keyword evidence="5" id="KW-0812">Transmembrane</keyword>
<reference evidence="8" key="1">
    <citation type="submission" date="2019-04" db="EMBL/GenBank/DDBJ databases">
        <title>Friends and foes A comparative genomics studyof 23 Aspergillus species from section Flavi.</title>
        <authorList>
            <consortium name="DOE Joint Genome Institute"/>
            <person name="Kjaerbolling I."/>
            <person name="Vesth T."/>
            <person name="Frisvad J.C."/>
            <person name="Nybo J.L."/>
            <person name="Theobald S."/>
            <person name="Kildgaard S."/>
            <person name="Isbrandt T."/>
            <person name="Kuo A."/>
            <person name="Sato A."/>
            <person name="Lyhne E.K."/>
            <person name="Kogle M.E."/>
            <person name="Wiebenga A."/>
            <person name="Kun R.S."/>
            <person name="Lubbers R.J."/>
            <person name="Makela M.R."/>
            <person name="Barry K."/>
            <person name="Chovatia M."/>
            <person name="Clum A."/>
            <person name="Daum C."/>
            <person name="Haridas S."/>
            <person name="He G."/>
            <person name="LaButti K."/>
            <person name="Lipzen A."/>
            <person name="Mondo S."/>
            <person name="Riley R."/>
            <person name="Salamov A."/>
            <person name="Simmons B.A."/>
            <person name="Magnuson J.K."/>
            <person name="Henrissat B."/>
            <person name="Mortensen U.H."/>
            <person name="Larsen T.O."/>
            <person name="Devries R.P."/>
            <person name="Grigoriev I.V."/>
            <person name="Machida M."/>
            <person name="Baker S.E."/>
            <person name="Andersen M.R."/>
        </authorList>
    </citation>
    <scope>NUCLEOTIDE SEQUENCE [LARGE SCALE GENOMIC DNA]</scope>
    <source>
        <strain evidence="8">CBS 130015</strain>
    </source>
</reference>